<sequence length="733" mass="80615">MEEGAASLEFTEVPFTSALSLDAAGMTAQMMPPGKRNAPKKSRVRPGKPETTFQKVSPYRKTHFLKEILIENILLEYLTLCGYILMNFRMKHILTSEEGTEGKSPQSPGEMNNQGKLLAEPLEFAAPLEVLECFIISILEWFLIPYKVKFKPIAWLKSTGGPDSLLQGKQGHVFEESQVAGIRLFDPCLMRSHIDKSFGFTTDLRAHTEPICVESTDFSCLLCRNPCFHLLLEKSVLHSGIVIGVLVREYSKLSNLEKFYFSFPGEILMRMLKLVILPLIVSSMITGVATLDSNVSGKIGLRAVVYYFCTTLIAVILGIVLVVSIKPGVTQKVNEIDRTGNTPEVSTVDAMLDLIRNMFPENLVQACFQQYKTTREEVKLSEEPGTNSTEASVTVIMTTAISKNKTKEYKVVGMYSDGINVLGLIVFCLVFGIVIGKMGERGQILVDFFNALSDATMKIVQIIMCYMPIGILFLIAGKIIEVEDWEIFRKLGLYMATVLSGLAIHSIIILPLIYFIIVRKNPFQFAMGMAQALLTALMISSSSATLPVTFRCAEEKNRVDKRITRFVLPVGATINMDGTALYEAVAAVFIAQLNDLDLSVGQIITISVTATAASIGAAGVPQAGLVTMVIVLSAVGLPAEDVTLIIAVDWLLDRFRTMVNVLGDAFGTGIVEKLSKKELEQMDVSSEVNIVNPFTLESTTLDNEDSDTKKSYVNGGFAVDKSDTISFTQTSQF</sequence>
<dbReference type="PRINTS" id="PR00173">
    <property type="entry name" value="EDTRNSPORT"/>
</dbReference>
<dbReference type="PROSITE" id="PS00714">
    <property type="entry name" value="NA_DICARBOXYL_SYMP_2"/>
    <property type="match status" value="1"/>
</dbReference>
<evidence type="ECO:0000256" key="12">
    <source>
        <dbReference type="ARBA" id="ARBA00022847"/>
    </source>
</evidence>
<dbReference type="PROSITE" id="PS00713">
    <property type="entry name" value="NA_DICARBOXYL_SYMP_1"/>
    <property type="match status" value="1"/>
</dbReference>
<dbReference type="GO" id="GO:0031902">
    <property type="term" value="C:late endosome membrane"/>
    <property type="evidence" value="ECO:0007669"/>
    <property type="project" value="UniProtKB-SubCell"/>
</dbReference>
<dbReference type="GO" id="GO:0015501">
    <property type="term" value="F:glutamate:sodium symporter activity"/>
    <property type="evidence" value="ECO:0007669"/>
    <property type="project" value="TreeGrafter"/>
</dbReference>
<keyword evidence="9 28" id="KW-0812">Transmembrane</keyword>
<evidence type="ECO:0000256" key="7">
    <source>
        <dbReference type="ARBA" id="ARBA00022553"/>
    </source>
</evidence>
<evidence type="ECO:0000313" key="31">
    <source>
        <dbReference type="Proteomes" id="UP000664991"/>
    </source>
</evidence>
<evidence type="ECO:0000313" key="30">
    <source>
        <dbReference type="EMBL" id="KAG5213364.1"/>
    </source>
</evidence>
<evidence type="ECO:0000256" key="5">
    <source>
        <dbReference type="ARBA" id="ARBA00022448"/>
    </source>
</evidence>
<dbReference type="GO" id="GO:0016324">
    <property type="term" value="C:apical plasma membrane"/>
    <property type="evidence" value="ECO:0007669"/>
    <property type="project" value="UniProtKB-SubCell"/>
</dbReference>
<evidence type="ECO:0000256" key="15">
    <source>
        <dbReference type="ARBA" id="ARBA00022989"/>
    </source>
</evidence>
<comment type="catalytic activity">
    <reaction evidence="27">
        <text>K(+)(in) + L-cysteine(out) + 3 Na(+)(out) + H(+)(out) = K(+)(out) + L-cysteine(in) + 3 Na(+)(in) + H(+)(in)</text>
        <dbReference type="Rhea" id="RHEA:82559"/>
        <dbReference type="ChEBI" id="CHEBI:15378"/>
        <dbReference type="ChEBI" id="CHEBI:29101"/>
        <dbReference type="ChEBI" id="CHEBI:29103"/>
        <dbReference type="ChEBI" id="CHEBI:35235"/>
    </reaction>
</comment>
<evidence type="ECO:0000256" key="8">
    <source>
        <dbReference type="ARBA" id="ARBA00022599"/>
    </source>
</evidence>
<dbReference type="GO" id="GO:0005313">
    <property type="term" value="F:L-glutamate transmembrane transporter activity"/>
    <property type="evidence" value="ECO:0007669"/>
    <property type="project" value="TreeGrafter"/>
</dbReference>
<comment type="function">
    <text evidence="23">Sodium-dependent, high-affinity amino acid transporter that mediates the uptake of L-glutamate and also L-aspartate and D-aspartate. Can also transport L-cysteine. Functions as a symporter that transports one amino acid molecule together with two or three Na(+) ions and one proton, in parallel with the counter-transport of one K(+) ion. Mediates Cl(-) flux that is not coupled to amino acid transport; this avoids the accumulation of negative charges due to aspartate and Na(+) symport. Plays an important role in L-glutamate and L-aspartate reabsorption in renal tubuli. Plays a redundant role in the rapid removal of released glutamate from the synaptic cleft, which is essential for terminating the postsynaptic action of glutamate. Contributes to glutathione biosynthesis and protection against oxidative stress via its role in L-glutamate and L-cysteine transport. Negatively regulated by ARL6IP5.</text>
</comment>
<comment type="catalytic activity">
    <reaction evidence="26">
        <text>D-aspartate(out) + K(+)(in) + 3 Na(+)(out) + H(+)(out) = D-aspartate(in) + K(+)(out) + 3 Na(+)(in) + H(+)(in)</text>
        <dbReference type="Rhea" id="RHEA:71379"/>
        <dbReference type="ChEBI" id="CHEBI:15378"/>
        <dbReference type="ChEBI" id="CHEBI:29101"/>
        <dbReference type="ChEBI" id="CHEBI:29103"/>
        <dbReference type="ChEBI" id="CHEBI:29990"/>
    </reaction>
</comment>
<evidence type="ECO:0000256" key="13">
    <source>
        <dbReference type="ARBA" id="ARBA00022958"/>
    </source>
</evidence>
<evidence type="ECO:0000256" key="6">
    <source>
        <dbReference type="ARBA" id="ARBA00022475"/>
    </source>
</evidence>
<comment type="caution">
    <text evidence="30">The sequence shown here is derived from an EMBL/GenBank/DDBJ whole genome shotgun (WGS) entry which is preliminary data.</text>
</comment>
<evidence type="ECO:0000256" key="23">
    <source>
        <dbReference type="ARBA" id="ARBA00045494"/>
    </source>
</evidence>
<dbReference type="AlphaFoldDB" id="A0A836D699"/>
<dbReference type="PANTHER" id="PTHR11958">
    <property type="entry name" value="SODIUM/DICARBOXYLATE SYMPORTER-RELATED"/>
    <property type="match status" value="1"/>
</dbReference>
<keyword evidence="16" id="KW-0770">Synapse</keyword>
<dbReference type="GO" id="GO:0033229">
    <property type="term" value="F:cysteine transmembrane transporter activity"/>
    <property type="evidence" value="ECO:0007669"/>
    <property type="project" value="TreeGrafter"/>
</dbReference>
<dbReference type="GO" id="GO:0150104">
    <property type="term" value="P:transport across blood-brain barrier"/>
    <property type="evidence" value="ECO:0007669"/>
    <property type="project" value="UniProtKB-ARBA"/>
</dbReference>
<dbReference type="GO" id="GO:0055038">
    <property type="term" value="C:recycling endosome membrane"/>
    <property type="evidence" value="ECO:0007669"/>
    <property type="project" value="UniProtKB-SubCell"/>
</dbReference>
<dbReference type="SUPFAM" id="SSF118215">
    <property type="entry name" value="Proton glutamate symport protein"/>
    <property type="match status" value="1"/>
</dbReference>
<dbReference type="Pfam" id="PF00375">
    <property type="entry name" value="SDF"/>
    <property type="match status" value="1"/>
</dbReference>
<dbReference type="PANTHER" id="PTHR11958:SF109">
    <property type="entry name" value="EXCITATORY AMINO ACID TRANSPORTER 3"/>
    <property type="match status" value="1"/>
</dbReference>
<keyword evidence="6" id="KW-1003">Cell membrane</keyword>
<dbReference type="InterPro" id="IPR036458">
    <property type="entry name" value="Na:dicarbo_symporter_sf"/>
</dbReference>
<dbReference type="GO" id="GO:0070633">
    <property type="term" value="P:transepithelial transport"/>
    <property type="evidence" value="ECO:0007669"/>
    <property type="project" value="UniProtKB-ARBA"/>
</dbReference>
<gene>
    <name evidence="30" type="ORF">JEQ12_009150</name>
</gene>
<evidence type="ECO:0000256" key="11">
    <source>
        <dbReference type="ARBA" id="ARBA00022753"/>
    </source>
</evidence>
<keyword evidence="20" id="KW-0868">Chloride</keyword>
<evidence type="ECO:0000256" key="9">
    <source>
        <dbReference type="ARBA" id="ARBA00022692"/>
    </source>
</evidence>
<keyword evidence="14" id="KW-0029">Amino-acid transport</keyword>
<feature type="transmembrane region" description="Helical" evidence="28">
    <location>
        <begin position="459"/>
        <end position="480"/>
    </location>
</feature>
<feature type="compositionally biased region" description="Basic residues" evidence="29">
    <location>
        <begin position="37"/>
        <end position="46"/>
    </location>
</feature>
<keyword evidence="10" id="KW-0479">Metal-binding</keyword>
<evidence type="ECO:0000256" key="21">
    <source>
        <dbReference type="ARBA" id="ARBA00034102"/>
    </source>
</evidence>
<evidence type="ECO:0000256" key="2">
    <source>
        <dbReference type="ARBA" id="ARBA00004414"/>
    </source>
</evidence>
<reference evidence="30 31" key="1">
    <citation type="submission" date="2020-12" db="EMBL/GenBank/DDBJ databases">
        <title>De novo assembly of Tibetan sheep genome.</title>
        <authorList>
            <person name="Li X."/>
        </authorList>
    </citation>
    <scope>NUCLEOTIDE SEQUENCE [LARGE SCALE GENOMIC DNA]</scope>
    <source>
        <tissue evidence="30">Heart</tissue>
    </source>
</reference>
<evidence type="ECO:0000256" key="24">
    <source>
        <dbReference type="ARBA" id="ARBA00047601"/>
    </source>
</evidence>
<keyword evidence="11" id="KW-0967">Endosome</keyword>
<evidence type="ECO:0000256" key="10">
    <source>
        <dbReference type="ARBA" id="ARBA00022723"/>
    </source>
</evidence>
<feature type="region of interest" description="Disordered" evidence="29">
    <location>
        <begin position="29"/>
        <end position="52"/>
    </location>
</feature>
<evidence type="ECO:0000256" key="28">
    <source>
        <dbReference type="RuleBase" id="RU361216"/>
    </source>
</evidence>
<proteinExistence type="inferred from homology"/>
<dbReference type="InterPro" id="IPR001991">
    <property type="entry name" value="Na-dicarboxylate_symporter"/>
</dbReference>
<evidence type="ECO:0000256" key="3">
    <source>
        <dbReference type="ARBA" id="ARBA00004424"/>
    </source>
</evidence>
<keyword evidence="19" id="KW-0325">Glycoprotein</keyword>
<keyword evidence="17" id="KW-0915">Sodium</keyword>
<dbReference type="Gene3D" id="1.10.3860.10">
    <property type="entry name" value="Sodium:dicarboxylate symporter"/>
    <property type="match status" value="1"/>
</dbReference>
<feature type="transmembrane region" description="Helical" evidence="28">
    <location>
        <begin position="271"/>
        <end position="291"/>
    </location>
</feature>
<feature type="transmembrane region" description="Helical" evidence="28">
    <location>
        <begin position="303"/>
        <end position="323"/>
    </location>
</feature>
<name>A0A836D699_SHEEP</name>
<keyword evidence="13" id="KW-0630">Potassium</keyword>
<evidence type="ECO:0000256" key="26">
    <source>
        <dbReference type="ARBA" id="ARBA00049118"/>
    </source>
</evidence>
<dbReference type="FunFam" id="1.10.3860.10:FF:000002">
    <property type="entry name" value="Amino acid transporter"/>
    <property type="match status" value="1"/>
</dbReference>
<keyword evidence="12 28" id="KW-0769">Symport</keyword>
<evidence type="ECO:0000256" key="27">
    <source>
        <dbReference type="ARBA" id="ARBA00049885"/>
    </source>
</evidence>
<dbReference type="GO" id="GO:0031901">
    <property type="term" value="C:early endosome membrane"/>
    <property type="evidence" value="ECO:0007669"/>
    <property type="project" value="UniProtKB-SubCell"/>
</dbReference>
<evidence type="ECO:0000256" key="29">
    <source>
        <dbReference type="SAM" id="MobiDB-lite"/>
    </source>
</evidence>
<comment type="similarity">
    <text evidence="22">Belongs to the dicarboxylate/amino acid:cation symporter (DAACS) (TC 2.A.23) family. SLC1A1 subfamily.</text>
</comment>
<comment type="catalytic activity">
    <reaction evidence="25">
        <text>K(+)(in) + L-aspartate(out) + 3 Na(+)(out) + H(+)(out) = K(+)(out) + L-aspartate(in) + 3 Na(+)(in) + H(+)(in)</text>
        <dbReference type="Rhea" id="RHEA:70851"/>
        <dbReference type="ChEBI" id="CHEBI:15378"/>
        <dbReference type="ChEBI" id="CHEBI:29101"/>
        <dbReference type="ChEBI" id="CHEBI:29103"/>
        <dbReference type="ChEBI" id="CHEBI:29991"/>
    </reaction>
</comment>
<dbReference type="Proteomes" id="UP000664991">
    <property type="component" value="Unassembled WGS sequence"/>
</dbReference>
<dbReference type="GO" id="GO:0045202">
    <property type="term" value="C:synapse"/>
    <property type="evidence" value="ECO:0007669"/>
    <property type="project" value="UniProtKB-SubCell"/>
</dbReference>
<dbReference type="GO" id="GO:0046872">
    <property type="term" value="F:metal ion binding"/>
    <property type="evidence" value="ECO:0007669"/>
    <property type="project" value="UniProtKB-KW"/>
</dbReference>
<comment type="catalytic activity">
    <reaction evidence="24">
        <text>K(+)(in) + L-glutamate(out) + 3 Na(+)(out) + H(+)(out) = K(+)(out) + L-glutamate(in) + 3 Na(+)(in) + H(+)(in)</text>
        <dbReference type="Rhea" id="RHEA:70699"/>
        <dbReference type="ChEBI" id="CHEBI:15378"/>
        <dbReference type="ChEBI" id="CHEBI:29101"/>
        <dbReference type="ChEBI" id="CHEBI:29103"/>
        <dbReference type="ChEBI" id="CHEBI:29985"/>
    </reaction>
</comment>
<keyword evidence="15 28" id="KW-1133">Transmembrane helix</keyword>
<comment type="subcellular location">
    <subcellularLocation>
        <location evidence="3">Apical cell membrane</location>
        <topology evidence="3">Multi-pass membrane protein</topology>
    </subcellularLocation>
    <subcellularLocation>
        <location evidence="1">Early endosome membrane</location>
    </subcellularLocation>
    <subcellularLocation>
        <location evidence="2">Late endosome membrane</location>
    </subcellularLocation>
    <subcellularLocation>
        <location evidence="28">Membrane</location>
        <topology evidence="28">Multi-pass membrane protein</topology>
    </subcellularLocation>
    <subcellularLocation>
        <location evidence="4">Recycling endosome membrane</location>
    </subcellularLocation>
    <subcellularLocation>
        <location evidence="21">Synapse</location>
        <location evidence="21">Synaptosome</location>
    </subcellularLocation>
</comment>
<evidence type="ECO:0000256" key="18">
    <source>
        <dbReference type="ARBA" id="ARBA00023136"/>
    </source>
</evidence>
<dbReference type="InterPro" id="IPR050746">
    <property type="entry name" value="DAACS"/>
</dbReference>
<dbReference type="InterPro" id="IPR018107">
    <property type="entry name" value="Na-dicarboxylate_symporter_CS"/>
</dbReference>
<feature type="transmembrane region" description="Helical" evidence="28">
    <location>
        <begin position="492"/>
        <end position="517"/>
    </location>
</feature>
<dbReference type="GO" id="GO:0043005">
    <property type="term" value="C:neuron projection"/>
    <property type="evidence" value="ECO:0007669"/>
    <property type="project" value="UniProtKB-KW"/>
</dbReference>
<keyword evidence="7" id="KW-0597">Phosphoprotein</keyword>
<organism evidence="30 31">
    <name type="scientific">Ovis aries</name>
    <name type="common">Sheep</name>
    <dbReference type="NCBI Taxonomy" id="9940"/>
    <lineage>
        <taxon>Eukaryota</taxon>
        <taxon>Metazoa</taxon>
        <taxon>Chordata</taxon>
        <taxon>Craniata</taxon>
        <taxon>Vertebrata</taxon>
        <taxon>Euteleostomi</taxon>
        <taxon>Mammalia</taxon>
        <taxon>Eutheria</taxon>
        <taxon>Laurasiatheria</taxon>
        <taxon>Artiodactyla</taxon>
        <taxon>Ruminantia</taxon>
        <taxon>Pecora</taxon>
        <taxon>Bovidae</taxon>
        <taxon>Caprinae</taxon>
        <taxon>Ovis</taxon>
    </lineage>
</organism>
<evidence type="ECO:0000256" key="25">
    <source>
        <dbReference type="ARBA" id="ARBA00048715"/>
    </source>
</evidence>
<evidence type="ECO:0000256" key="14">
    <source>
        <dbReference type="ARBA" id="ARBA00022970"/>
    </source>
</evidence>
<evidence type="ECO:0000256" key="19">
    <source>
        <dbReference type="ARBA" id="ARBA00023180"/>
    </source>
</evidence>
<evidence type="ECO:0000256" key="1">
    <source>
        <dbReference type="ARBA" id="ARBA00004146"/>
    </source>
</evidence>
<evidence type="ECO:0000256" key="20">
    <source>
        <dbReference type="ARBA" id="ARBA00023214"/>
    </source>
</evidence>
<keyword evidence="8" id="KW-0771">Synaptosome</keyword>
<evidence type="ECO:0000256" key="4">
    <source>
        <dbReference type="ARBA" id="ARBA00004565"/>
    </source>
</evidence>
<accession>A0A836D699</accession>
<dbReference type="EMBL" id="JAEMGP010000002">
    <property type="protein sequence ID" value="KAG5213364.1"/>
    <property type="molecule type" value="Genomic_DNA"/>
</dbReference>
<keyword evidence="18 28" id="KW-0472">Membrane</keyword>
<evidence type="ECO:0000256" key="17">
    <source>
        <dbReference type="ARBA" id="ARBA00023053"/>
    </source>
</evidence>
<dbReference type="GO" id="GO:0070778">
    <property type="term" value="P:L-aspartate transmembrane transport"/>
    <property type="evidence" value="ECO:0007669"/>
    <property type="project" value="UniProtKB-ARBA"/>
</dbReference>
<keyword evidence="5 28" id="KW-0813">Transport</keyword>
<protein>
    <recommendedName>
        <fullName evidence="28">Amino acid transporter</fullName>
    </recommendedName>
</protein>
<evidence type="ECO:0000256" key="16">
    <source>
        <dbReference type="ARBA" id="ARBA00023018"/>
    </source>
</evidence>
<evidence type="ECO:0000256" key="22">
    <source>
        <dbReference type="ARBA" id="ARBA00037996"/>
    </source>
</evidence>
<feature type="transmembrane region" description="Helical" evidence="28">
    <location>
        <begin position="419"/>
        <end position="439"/>
    </location>
</feature>